<evidence type="ECO:0000313" key="11">
    <source>
        <dbReference type="Proteomes" id="UP000703590"/>
    </source>
</evidence>
<dbReference type="RefSeq" id="WP_205457976.1">
    <property type="nucleotide sequence ID" value="NZ_JAFHKK010000002.1"/>
</dbReference>
<evidence type="ECO:0000259" key="9">
    <source>
        <dbReference type="PROSITE" id="PS51755"/>
    </source>
</evidence>
<dbReference type="SUPFAM" id="SSF52172">
    <property type="entry name" value="CheY-like"/>
    <property type="match status" value="1"/>
</dbReference>
<dbReference type="SMART" id="SM00448">
    <property type="entry name" value="REC"/>
    <property type="match status" value="1"/>
</dbReference>
<reference evidence="10" key="2">
    <citation type="submission" date="2021-02" db="EMBL/GenBank/DDBJ databases">
        <authorList>
            <person name="Merkel A.Y."/>
        </authorList>
    </citation>
    <scope>NUCLEOTIDE SEQUENCE</scope>
    <source>
        <strain evidence="10">T05b</strain>
    </source>
</reference>
<reference evidence="10" key="1">
    <citation type="submission" date="2021-02" db="EMBL/GenBank/DDBJ databases">
        <title>Sulfurospirillum tamanensis sp. nov.</title>
        <authorList>
            <person name="Frolova A."/>
            <person name="Merkel A."/>
            <person name="Slobodkin A."/>
        </authorList>
    </citation>
    <scope>NUCLEOTIDE SEQUENCE</scope>
    <source>
        <strain evidence="10">T05b</strain>
    </source>
</reference>
<evidence type="ECO:0000256" key="2">
    <source>
        <dbReference type="ARBA" id="ARBA00023012"/>
    </source>
</evidence>
<sequence length="234" mass="26618">MQQLIEILRNLTVLYAEDDDAIRANTTKTLQMLFGRVLVAKDGVEALAYYVEEKIHIALLDYVMPCVDGYEVAREIRAHDHHVPIIICSGYTDQEKLLGAIRLGVIEYIEKPMAYEALVGALTGAVQKLRNQQLLHVKFDSHLAYDVANQCVLEGANKIDLTCQEAQVLGVLVRHQNHLITKEQLQEALHDSNLSDNALRNIVYRLRKKLKTECIVTVKDMGYFMASKRERHGY</sequence>
<dbReference type="CDD" id="cd00383">
    <property type="entry name" value="trans_reg_C"/>
    <property type="match status" value="1"/>
</dbReference>
<evidence type="ECO:0000313" key="10">
    <source>
        <dbReference type="EMBL" id="MBN2963538.1"/>
    </source>
</evidence>
<dbReference type="EMBL" id="JAFHKK010000002">
    <property type="protein sequence ID" value="MBN2963538.1"/>
    <property type="molecule type" value="Genomic_DNA"/>
</dbReference>
<evidence type="ECO:0000256" key="4">
    <source>
        <dbReference type="ARBA" id="ARBA00023125"/>
    </source>
</evidence>
<evidence type="ECO:0000256" key="1">
    <source>
        <dbReference type="ARBA" id="ARBA00022553"/>
    </source>
</evidence>
<keyword evidence="3" id="KW-0805">Transcription regulation</keyword>
<dbReference type="InterPro" id="IPR039420">
    <property type="entry name" value="WalR-like"/>
</dbReference>
<protein>
    <submittedName>
        <fullName evidence="10">Response regulator transcription factor</fullName>
    </submittedName>
</protein>
<dbReference type="SUPFAM" id="SSF46894">
    <property type="entry name" value="C-terminal effector domain of the bipartite response regulators"/>
    <property type="match status" value="1"/>
</dbReference>
<proteinExistence type="predicted"/>
<dbReference type="Pfam" id="PF00072">
    <property type="entry name" value="Response_reg"/>
    <property type="match status" value="1"/>
</dbReference>
<name>A0ABS2WPL7_9BACT</name>
<dbReference type="Pfam" id="PF00486">
    <property type="entry name" value="Trans_reg_C"/>
    <property type="match status" value="1"/>
</dbReference>
<evidence type="ECO:0000259" key="8">
    <source>
        <dbReference type="PROSITE" id="PS50110"/>
    </source>
</evidence>
<accession>A0ABS2WPL7</accession>
<dbReference type="PANTHER" id="PTHR48111:SF1">
    <property type="entry name" value="TWO-COMPONENT RESPONSE REGULATOR ORR33"/>
    <property type="match status" value="1"/>
</dbReference>
<gene>
    <name evidence="10" type="ORF">JWV37_02000</name>
</gene>
<comment type="caution">
    <text evidence="10">The sequence shown here is derived from an EMBL/GenBank/DDBJ whole genome shotgun (WGS) entry which is preliminary data.</text>
</comment>
<feature type="domain" description="Response regulatory" evidence="8">
    <location>
        <begin position="12"/>
        <end position="126"/>
    </location>
</feature>
<keyword evidence="1 6" id="KW-0597">Phosphoprotein</keyword>
<dbReference type="Gene3D" id="3.40.50.2300">
    <property type="match status" value="1"/>
</dbReference>
<dbReference type="InterPro" id="IPR036388">
    <property type="entry name" value="WH-like_DNA-bd_sf"/>
</dbReference>
<dbReference type="Gene3D" id="1.10.10.10">
    <property type="entry name" value="Winged helix-like DNA-binding domain superfamily/Winged helix DNA-binding domain"/>
    <property type="match status" value="1"/>
</dbReference>
<keyword evidence="4 7" id="KW-0238">DNA-binding</keyword>
<dbReference type="InterPro" id="IPR001789">
    <property type="entry name" value="Sig_transdc_resp-reg_receiver"/>
</dbReference>
<dbReference type="InterPro" id="IPR011006">
    <property type="entry name" value="CheY-like_superfamily"/>
</dbReference>
<dbReference type="PANTHER" id="PTHR48111">
    <property type="entry name" value="REGULATOR OF RPOS"/>
    <property type="match status" value="1"/>
</dbReference>
<keyword evidence="2" id="KW-0902">Two-component regulatory system</keyword>
<dbReference type="InterPro" id="IPR001867">
    <property type="entry name" value="OmpR/PhoB-type_DNA-bd"/>
</dbReference>
<feature type="DNA-binding region" description="OmpR/PhoB-type" evidence="7">
    <location>
        <begin position="132"/>
        <end position="227"/>
    </location>
</feature>
<dbReference type="SMART" id="SM00862">
    <property type="entry name" value="Trans_reg_C"/>
    <property type="match status" value="1"/>
</dbReference>
<feature type="domain" description="OmpR/PhoB-type" evidence="9">
    <location>
        <begin position="132"/>
        <end position="227"/>
    </location>
</feature>
<keyword evidence="11" id="KW-1185">Reference proteome</keyword>
<organism evidence="10 11">
    <name type="scientific">Sulfurospirillum tamanense</name>
    <dbReference type="NCBI Taxonomy" id="2813362"/>
    <lineage>
        <taxon>Bacteria</taxon>
        <taxon>Pseudomonadati</taxon>
        <taxon>Campylobacterota</taxon>
        <taxon>Epsilonproteobacteria</taxon>
        <taxon>Campylobacterales</taxon>
        <taxon>Sulfurospirillaceae</taxon>
        <taxon>Sulfurospirillum</taxon>
    </lineage>
</organism>
<evidence type="ECO:0000256" key="3">
    <source>
        <dbReference type="ARBA" id="ARBA00023015"/>
    </source>
</evidence>
<dbReference type="CDD" id="cd00156">
    <property type="entry name" value="REC"/>
    <property type="match status" value="1"/>
</dbReference>
<dbReference type="PROSITE" id="PS51755">
    <property type="entry name" value="OMPR_PHOB"/>
    <property type="match status" value="1"/>
</dbReference>
<keyword evidence="5" id="KW-0804">Transcription</keyword>
<dbReference type="InterPro" id="IPR016032">
    <property type="entry name" value="Sig_transdc_resp-reg_C-effctor"/>
</dbReference>
<evidence type="ECO:0000256" key="6">
    <source>
        <dbReference type="PROSITE-ProRule" id="PRU00169"/>
    </source>
</evidence>
<feature type="modified residue" description="4-aspartylphosphate" evidence="6">
    <location>
        <position position="61"/>
    </location>
</feature>
<evidence type="ECO:0000256" key="7">
    <source>
        <dbReference type="PROSITE-ProRule" id="PRU01091"/>
    </source>
</evidence>
<dbReference type="PROSITE" id="PS50110">
    <property type="entry name" value="RESPONSE_REGULATORY"/>
    <property type="match status" value="1"/>
</dbReference>
<evidence type="ECO:0000256" key="5">
    <source>
        <dbReference type="ARBA" id="ARBA00023163"/>
    </source>
</evidence>
<dbReference type="Proteomes" id="UP000703590">
    <property type="component" value="Unassembled WGS sequence"/>
</dbReference>